<keyword evidence="2" id="KW-1185">Reference proteome</keyword>
<sequence length="51" mass="6223">MSGLFCFSTPHQQWPLIWPLNLKRLECVIERSRGILEYYRCWNILYKYTVG</sequence>
<evidence type="ECO:0000313" key="2">
    <source>
        <dbReference type="Proteomes" id="UP000828387"/>
    </source>
</evidence>
<dbReference type="Proteomes" id="UP000828387">
    <property type="component" value="Segment"/>
</dbReference>
<reference evidence="1 2" key="1">
    <citation type="submission" date="2021-07" db="EMBL/GenBank/DDBJ databases">
        <authorList>
            <person name="Bleriot I."/>
            <person name="Blasco L."/>
            <person name="Pacios O."/>
            <person name="Fernandez-Garcia L."/>
            <person name="Ambroa A."/>
            <person name="Lopez M."/>
            <person name="Ortiz-Cartagena C."/>
            <person name="Fernandez-Cuenca F."/>
            <person name="Oteo J."/>
            <person name="Pascual A."/>
            <person name="Martinez-Martinez L."/>
            <person name="Domingo-Calap P."/>
            <person name="Wood T.K."/>
            <person name="Tomas M."/>
        </authorList>
    </citation>
    <scope>NUCLEOTIDE SEQUENCE [LARGE SCALE GENOMIC DNA]</scope>
</reference>
<organism evidence="1 2">
    <name type="scientific">Klebsiella phage vB_KpnS-VAC51</name>
    <dbReference type="NCBI Taxonomy" id="2866698"/>
    <lineage>
        <taxon>Viruses</taxon>
        <taxon>Duplodnaviria</taxon>
        <taxon>Heunggongvirae</taxon>
        <taxon>Uroviricota</taxon>
        <taxon>Caudoviricetes</taxon>
        <taxon>Demerecviridae</taxon>
        <taxon>Sugarlandvirus</taxon>
        <taxon>Sugarlandvirus VAC51</taxon>
    </lineage>
</organism>
<protein>
    <submittedName>
        <fullName evidence="1">Uncharacterized protein</fullName>
    </submittedName>
</protein>
<proteinExistence type="predicted"/>
<evidence type="ECO:0000313" key="1">
    <source>
        <dbReference type="EMBL" id="UEP19475.1"/>
    </source>
</evidence>
<accession>A0AAE8YDV3</accession>
<dbReference type="EMBL" id="MZ571830">
    <property type="protein sequence ID" value="UEP19475.1"/>
    <property type="molecule type" value="Genomic_DNA"/>
</dbReference>
<name>A0AAE8YDV3_9CAUD</name>